<keyword evidence="2" id="KW-1185">Reference proteome</keyword>
<name>A0A5B6VCC0_9ROSI</name>
<sequence length="80" mass="9601">MTPKELNLRQWRCLELLKDYNLLERDISILVELRAKPLFLQKIRELQFDNMNLLAKRKLIEDGQIAYFSIGTDYSLYSHN</sequence>
<dbReference type="Proteomes" id="UP000325315">
    <property type="component" value="Unassembled WGS sequence"/>
</dbReference>
<protein>
    <submittedName>
        <fullName evidence="1">Integrase</fullName>
    </submittedName>
</protein>
<dbReference type="EMBL" id="SMMG02000007">
    <property type="protein sequence ID" value="KAA3466840.1"/>
    <property type="molecule type" value="Genomic_DNA"/>
</dbReference>
<comment type="caution">
    <text evidence="1">The sequence shown here is derived from an EMBL/GenBank/DDBJ whole genome shotgun (WGS) entry which is preliminary data.</text>
</comment>
<organism evidence="1 2">
    <name type="scientific">Gossypium australe</name>
    <dbReference type="NCBI Taxonomy" id="47621"/>
    <lineage>
        <taxon>Eukaryota</taxon>
        <taxon>Viridiplantae</taxon>
        <taxon>Streptophyta</taxon>
        <taxon>Embryophyta</taxon>
        <taxon>Tracheophyta</taxon>
        <taxon>Spermatophyta</taxon>
        <taxon>Magnoliopsida</taxon>
        <taxon>eudicotyledons</taxon>
        <taxon>Gunneridae</taxon>
        <taxon>Pentapetalae</taxon>
        <taxon>rosids</taxon>
        <taxon>malvids</taxon>
        <taxon>Malvales</taxon>
        <taxon>Malvaceae</taxon>
        <taxon>Malvoideae</taxon>
        <taxon>Gossypium</taxon>
    </lineage>
</organism>
<dbReference type="AlphaFoldDB" id="A0A5B6VCC0"/>
<dbReference type="OrthoDB" id="1692987at2759"/>
<reference evidence="2" key="1">
    <citation type="journal article" date="2019" name="Plant Biotechnol. J.">
        <title>Genome sequencing of the Australian wild diploid species Gossypium australe highlights disease resistance and delayed gland morphogenesis.</title>
        <authorList>
            <person name="Cai Y."/>
            <person name="Cai X."/>
            <person name="Wang Q."/>
            <person name="Wang P."/>
            <person name="Zhang Y."/>
            <person name="Cai C."/>
            <person name="Xu Y."/>
            <person name="Wang K."/>
            <person name="Zhou Z."/>
            <person name="Wang C."/>
            <person name="Geng S."/>
            <person name="Li B."/>
            <person name="Dong Q."/>
            <person name="Hou Y."/>
            <person name="Wang H."/>
            <person name="Ai P."/>
            <person name="Liu Z."/>
            <person name="Yi F."/>
            <person name="Sun M."/>
            <person name="An G."/>
            <person name="Cheng J."/>
            <person name="Zhang Y."/>
            <person name="Shi Q."/>
            <person name="Xie Y."/>
            <person name="Shi X."/>
            <person name="Chang Y."/>
            <person name="Huang F."/>
            <person name="Chen Y."/>
            <person name="Hong S."/>
            <person name="Mi L."/>
            <person name="Sun Q."/>
            <person name="Zhang L."/>
            <person name="Zhou B."/>
            <person name="Peng R."/>
            <person name="Zhang X."/>
            <person name="Liu F."/>
        </authorList>
    </citation>
    <scope>NUCLEOTIDE SEQUENCE [LARGE SCALE GENOMIC DNA]</scope>
    <source>
        <strain evidence="2">cv. PA1801</strain>
    </source>
</reference>
<evidence type="ECO:0000313" key="2">
    <source>
        <dbReference type="Proteomes" id="UP000325315"/>
    </source>
</evidence>
<accession>A0A5B6VCC0</accession>
<evidence type="ECO:0000313" key="1">
    <source>
        <dbReference type="EMBL" id="KAA3466840.1"/>
    </source>
</evidence>
<gene>
    <name evidence="1" type="ORF">EPI10_001904</name>
</gene>
<proteinExistence type="predicted"/>